<reference evidence="1" key="2">
    <citation type="submission" date="2022-01" db="EMBL/GenBank/DDBJ databases">
        <authorList>
            <person name="Yamashiro T."/>
            <person name="Shiraishi A."/>
            <person name="Satake H."/>
            <person name="Nakayama K."/>
        </authorList>
    </citation>
    <scope>NUCLEOTIDE SEQUENCE</scope>
</reference>
<dbReference type="EMBL" id="BQNB010021049">
    <property type="protein sequence ID" value="GJU02326.1"/>
    <property type="molecule type" value="Genomic_DNA"/>
</dbReference>
<protein>
    <submittedName>
        <fullName evidence="1">Uncharacterized protein</fullName>
    </submittedName>
</protein>
<evidence type="ECO:0000313" key="2">
    <source>
        <dbReference type="Proteomes" id="UP001151760"/>
    </source>
</evidence>
<dbReference type="Proteomes" id="UP001151760">
    <property type="component" value="Unassembled WGS sequence"/>
</dbReference>
<organism evidence="1 2">
    <name type="scientific">Tanacetum coccineum</name>
    <dbReference type="NCBI Taxonomy" id="301880"/>
    <lineage>
        <taxon>Eukaryota</taxon>
        <taxon>Viridiplantae</taxon>
        <taxon>Streptophyta</taxon>
        <taxon>Embryophyta</taxon>
        <taxon>Tracheophyta</taxon>
        <taxon>Spermatophyta</taxon>
        <taxon>Magnoliopsida</taxon>
        <taxon>eudicotyledons</taxon>
        <taxon>Gunneridae</taxon>
        <taxon>Pentapetalae</taxon>
        <taxon>asterids</taxon>
        <taxon>campanulids</taxon>
        <taxon>Asterales</taxon>
        <taxon>Asteraceae</taxon>
        <taxon>Asteroideae</taxon>
        <taxon>Anthemideae</taxon>
        <taxon>Anthemidinae</taxon>
        <taxon>Tanacetum</taxon>
    </lineage>
</organism>
<sequence length="88" mass="10146">MDKELDIVEDLWDFIHVIALMLKKNPQEIHGWLMAVHAIGFKQSDLRIRVAMDLIGGEVLVFVPRSTKRENKECVHVGWGDVMGYLNE</sequence>
<comment type="caution">
    <text evidence="1">The sequence shown here is derived from an EMBL/GenBank/DDBJ whole genome shotgun (WGS) entry which is preliminary data.</text>
</comment>
<keyword evidence="2" id="KW-1185">Reference proteome</keyword>
<reference evidence="1" key="1">
    <citation type="journal article" date="2022" name="Int. J. Mol. Sci.">
        <title>Draft Genome of Tanacetum Coccineum: Genomic Comparison of Closely Related Tanacetum-Family Plants.</title>
        <authorList>
            <person name="Yamashiro T."/>
            <person name="Shiraishi A."/>
            <person name="Nakayama K."/>
            <person name="Satake H."/>
        </authorList>
    </citation>
    <scope>NUCLEOTIDE SEQUENCE</scope>
</reference>
<evidence type="ECO:0000313" key="1">
    <source>
        <dbReference type="EMBL" id="GJU02326.1"/>
    </source>
</evidence>
<name>A0ABQ5IQI2_9ASTR</name>
<proteinExistence type="predicted"/>
<gene>
    <name evidence="1" type="ORF">Tco_1112664</name>
</gene>
<accession>A0ABQ5IQI2</accession>